<dbReference type="EMBL" id="CAVMJV010000183">
    <property type="protein sequence ID" value="CAK5121760.1"/>
    <property type="molecule type" value="Genomic_DNA"/>
</dbReference>
<proteinExistence type="predicted"/>
<keyword evidence="2" id="KW-1185">Reference proteome</keyword>
<sequence length="92" mass="10600">MLLKNFRPLNAAVASLPHFLASLIFNNSSTSYFTHFSPFAVDVQCHPLQFYHPPCTSPLSSVSSWMRMQNMAQLHHHHKCHCDHFQTHLPND</sequence>
<protein>
    <submittedName>
        <fullName evidence="1">Uncharacterized protein</fullName>
    </submittedName>
</protein>
<reference evidence="1" key="1">
    <citation type="submission" date="2023-11" db="EMBL/GenBank/DDBJ databases">
        <authorList>
            <person name="Poullet M."/>
        </authorList>
    </citation>
    <scope>NUCLEOTIDE SEQUENCE</scope>
    <source>
        <strain evidence="1">E1834</strain>
    </source>
</reference>
<accession>A0ACB1B3W8</accession>
<dbReference type="Proteomes" id="UP001497535">
    <property type="component" value="Unassembled WGS sequence"/>
</dbReference>
<evidence type="ECO:0000313" key="1">
    <source>
        <dbReference type="EMBL" id="CAK5121760.1"/>
    </source>
</evidence>
<evidence type="ECO:0000313" key="2">
    <source>
        <dbReference type="Proteomes" id="UP001497535"/>
    </source>
</evidence>
<name>A0ACB1B3W8_MELEN</name>
<gene>
    <name evidence="1" type="ORF">MENTE1834_LOCUS47102</name>
</gene>
<comment type="caution">
    <text evidence="1">The sequence shown here is derived from an EMBL/GenBank/DDBJ whole genome shotgun (WGS) entry which is preliminary data.</text>
</comment>
<organism evidence="1 2">
    <name type="scientific">Meloidogyne enterolobii</name>
    <name type="common">Root-knot nematode worm</name>
    <name type="synonym">Meloidogyne mayaguensis</name>
    <dbReference type="NCBI Taxonomy" id="390850"/>
    <lineage>
        <taxon>Eukaryota</taxon>
        <taxon>Metazoa</taxon>
        <taxon>Ecdysozoa</taxon>
        <taxon>Nematoda</taxon>
        <taxon>Chromadorea</taxon>
        <taxon>Rhabditida</taxon>
        <taxon>Tylenchina</taxon>
        <taxon>Tylenchomorpha</taxon>
        <taxon>Tylenchoidea</taxon>
        <taxon>Meloidogynidae</taxon>
        <taxon>Meloidogyninae</taxon>
        <taxon>Meloidogyne</taxon>
    </lineage>
</organism>